<dbReference type="Pfam" id="PF14772">
    <property type="entry name" value="NYD-SP28"/>
    <property type="match status" value="1"/>
</dbReference>
<proteinExistence type="predicted"/>
<evidence type="ECO:0000313" key="5">
    <source>
        <dbReference type="EMBL" id="KAL3314014.1"/>
    </source>
</evidence>
<comment type="caution">
    <text evidence="5">The sequence shown here is derived from an EMBL/GenBank/DDBJ whole genome shotgun (WGS) entry which is preliminary data.</text>
</comment>
<gene>
    <name evidence="5" type="ORF">Ciccas_007379</name>
</gene>
<feature type="compositionally biased region" description="Basic and acidic residues" evidence="3">
    <location>
        <begin position="12"/>
        <end position="28"/>
    </location>
</feature>
<name>A0ABD2Q332_9PLAT</name>
<feature type="coiled-coil region" evidence="2">
    <location>
        <begin position="229"/>
        <end position="318"/>
    </location>
</feature>
<evidence type="ECO:0000256" key="2">
    <source>
        <dbReference type="SAM" id="Coils"/>
    </source>
</evidence>
<evidence type="ECO:0000256" key="3">
    <source>
        <dbReference type="SAM" id="MobiDB-lite"/>
    </source>
</evidence>
<organism evidence="5 6">
    <name type="scientific">Cichlidogyrus casuarinus</name>
    <dbReference type="NCBI Taxonomy" id="1844966"/>
    <lineage>
        <taxon>Eukaryota</taxon>
        <taxon>Metazoa</taxon>
        <taxon>Spiralia</taxon>
        <taxon>Lophotrochozoa</taxon>
        <taxon>Platyhelminthes</taxon>
        <taxon>Monogenea</taxon>
        <taxon>Monopisthocotylea</taxon>
        <taxon>Dactylogyridea</taxon>
        <taxon>Ancyrocephalidae</taxon>
        <taxon>Cichlidogyrus</taxon>
    </lineage>
</organism>
<keyword evidence="6" id="KW-1185">Reference proteome</keyword>
<dbReference type="InterPro" id="IPR039750">
    <property type="entry name" value="DRC1/DRC2"/>
</dbReference>
<evidence type="ECO:0000259" key="4">
    <source>
        <dbReference type="Pfam" id="PF14772"/>
    </source>
</evidence>
<protein>
    <recommendedName>
        <fullName evidence="4">Dynein regulatory complex protein 1/2 N-terminal domain-containing protein</fullName>
    </recommendedName>
</protein>
<accession>A0ABD2Q332</accession>
<sequence length="428" mass="50758">MLTPAQKKIYLRTKEDEDTGPKVDSNDMEERIAARRIRIQKRVENRNRPAEVNTESQEIFKPLSYKQIEFSYSKLQKLLQDGNEFVTNIRIATDARESFRRADEEELIKMRVDKLETEAETAIEAFQNIARKWEKSKKVEVPHELQLLLNDQLKACAELVETKSTLIKELQLELKSKDDQYVKELKRRAEDVDLLVERIEAQFQLMKTSFSSEINEIEQAFVTQRAKLLEEQTNEWHQLLSEIKRKQTQFLEDRNAKVEEIQDTLAQLRITHAEDYKVLKCKLENDVQTLEQQLEIMKANFQLNLEKLEYNFQVLKRRDEENLVTKAKQKRKITKILDALNLIRRKAKQVEITCRTDNEQLVEEMKSKMKALHKMTTKMRTLMDSDSKNYHDVWVFNEIKCQTLSKQLLEADRIITEQQLGLIWNDPQ</sequence>
<feature type="domain" description="Dynein regulatory complex protein 1/2 N-terminal" evidence="4">
    <location>
        <begin position="92"/>
        <end position="192"/>
    </location>
</feature>
<dbReference type="EMBL" id="JBJKFK010001123">
    <property type="protein sequence ID" value="KAL3314014.1"/>
    <property type="molecule type" value="Genomic_DNA"/>
</dbReference>
<evidence type="ECO:0000256" key="1">
    <source>
        <dbReference type="ARBA" id="ARBA00023054"/>
    </source>
</evidence>
<dbReference type="InterPro" id="IPR039505">
    <property type="entry name" value="DRC1/2_N"/>
</dbReference>
<evidence type="ECO:0000313" key="6">
    <source>
        <dbReference type="Proteomes" id="UP001626550"/>
    </source>
</evidence>
<feature type="region of interest" description="Disordered" evidence="3">
    <location>
        <begin position="1"/>
        <end position="28"/>
    </location>
</feature>
<dbReference type="PANTHER" id="PTHR21625:SF1">
    <property type="entry name" value="DYNEIN REGULATORY COMPLEX PROTEIN 1"/>
    <property type="match status" value="1"/>
</dbReference>
<keyword evidence="1 2" id="KW-0175">Coiled coil</keyword>
<dbReference type="AlphaFoldDB" id="A0ABD2Q332"/>
<feature type="coiled-coil region" evidence="2">
    <location>
        <begin position="167"/>
        <end position="202"/>
    </location>
</feature>
<dbReference type="PANTHER" id="PTHR21625">
    <property type="entry name" value="NYD-SP28 PROTEIN"/>
    <property type="match status" value="1"/>
</dbReference>
<reference evidence="5 6" key="1">
    <citation type="submission" date="2024-11" db="EMBL/GenBank/DDBJ databases">
        <title>Adaptive evolution of stress response genes in parasites aligns with host niche diversity.</title>
        <authorList>
            <person name="Hahn C."/>
            <person name="Resl P."/>
        </authorList>
    </citation>
    <scope>NUCLEOTIDE SEQUENCE [LARGE SCALE GENOMIC DNA]</scope>
    <source>
        <strain evidence="5">EGGRZ-B1_66</strain>
        <tissue evidence="5">Body</tissue>
    </source>
</reference>
<dbReference type="Proteomes" id="UP001626550">
    <property type="component" value="Unassembled WGS sequence"/>
</dbReference>